<evidence type="ECO:0000313" key="1">
    <source>
        <dbReference type="EMBL" id="DAF60807.1"/>
    </source>
</evidence>
<protein>
    <submittedName>
        <fullName evidence="1">Uncharacterized protein</fullName>
    </submittedName>
</protein>
<proteinExistence type="predicted"/>
<accession>A0A8S5TCU6</accession>
<organism evidence="1">
    <name type="scientific">Siphoviridae sp. ctNZc11</name>
    <dbReference type="NCBI Taxonomy" id="2827858"/>
    <lineage>
        <taxon>Viruses</taxon>
        <taxon>Duplodnaviria</taxon>
        <taxon>Heunggongvirae</taxon>
        <taxon>Uroviricota</taxon>
        <taxon>Caudoviricetes</taxon>
    </lineage>
</organism>
<sequence length="166" mass="18238">MSQKGIIINTSDSGHVDASDHAILFKAIFGVGGILNVGKKLEISKVNNNKIRIYDGVYMMSNGVPIRIEEYEDLTVASGTLGYKRKDIVVAEYIKNGSGEGNDIARIKIITGEYSVTSPTVPTLINSSTTLQELLYTLTIEETTMNIDSKRPYILNGLNKAVFFEE</sequence>
<name>A0A8S5TCU6_9CAUD</name>
<reference evidence="1" key="1">
    <citation type="journal article" date="2021" name="Proc. Natl. Acad. Sci. U.S.A.">
        <title>A Catalog of Tens of Thousands of Viruses from Human Metagenomes Reveals Hidden Associations with Chronic Diseases.</title>
        <authorList>
            <person name="Tisza M.J."/>
            <person name="Buck C.B."/>
        </authorList>
    </citation>
    <scope>NUCLEOTIDE SEQUENCE</scope>
    <source>
        <strain evidence="1">CtNZc11</strain>
    </source>
</reference>
<dbReference type="EMBL" id="BK032797">
    <property type="protein sequence ID" value="DAF60807.1"/>
    <property type="molecule type" value="Genomic_DNA"/>
</dbReference>